<gene>
    <name evidence="5" type="ORF">SAMN04488051_103266</name>
</gene>
<protein>
    <submittedName>
        <fullName evidence="5">Inhibitor of the KinA pathway to sporulation, predicted exonuclease</fullName>
    </submittedName>
</protein>
<dbReference type="EMBL" id="FNRM01000003">
    <property type="protein sequence ID" value="SEA45328.1"/>
    <property type="molecule type" value="Genomic_DNA"/>
</dbReference>
<name>A0A1H4BBG7_ALKAM</name>
<dbReference type="GO" id="GO:0000175">
    <property type="term" value="F:3'-5'-RNA exonuclease activity"/>
    <property type="evidence" value="ECO:0007669"/>
    <property type="project" value="InterPro"/>
</dbReference>
<proteinExistence type="predicted"/>
<organism evidence="5 6">
    <name type="scientific">Alkalimonas amylolytica</name>
    <dbReference type="NCBI Taxonomy" id="152573"/>
    <lineage>
        <taxon>Bacteria</taxon>
        <taxon>Pseudomonadati</taxon>
        <taxon>Pseudomonadota</taxon>
        <taxon>Gammaproteobacteria</taxon>
        <taxon>Alkalimonas</taxon>
    </lineage>
</organism>
<dbReference type="RefSeq" id="WP_091342021.1">
    <property type="nucleotide sequence ID" value="NZ_FNRM01000003.1"/>
</dbReference>
<reference evidence="5 6" key="1">
    <citation type="submission" date="2016-10" db="EMBL/GenBank/DDBJ databases">
        <authorList>
            <person name="de Groot N.N."/>
        </authorList>
    </citation>
    <scope>NUCLEOTIDE SEQUENCE [LARGE SCALE GENOMIC DNA]</scope>
    <source>
        <strain evidence="5 6">CGMCC 1.3430</strain>
    </source>
</reference>
<dbReference type="AlphaFoldDB" id="A0A1H4BBG7"/>
<dbReference type="SUPFAM" id="SSF53098">
    <property type="entry name" value="Ribonuclease H-like"/>
    <property type="match status" value="1"/>
</dbReference>
<keyword evidence="1" id="KW-0540">Nuclease</keyword>
<dbReference type="InterPro" id="IPR013520">
    <property type="entry name" value="Ribonucl_H"/>
</dbReference>
<evidence type="ECO:0000256" key="1">
    <source>
        <dbReference type="ARBA" id="ARBA00022722"/>
    </source>
</evidence>
<dbReference type="InterPro" id="IPR047201">
    <property type="entry name" value="ERI-1_3'hExo-like"/>
</dbReference>
<dbReference type="PANTHER" id="PTHR23044:SF61">
    <property type="entry name" value="3'-5' EXORIBONUCLEASE 1-RELATED"/>
    <property type="match status" value="1"/>
</dbReference>
<dbReference type="InterPro" id="IPR036397">
    <property type="entry name" value="RNaseH_sf"/>
</dbReference>
<dbReference type="OrthoDB" id="4563729at2"/>
<dbReference type="SMART" id="SM00479">
    <property type="entry name" value="EXOIII"/>
    <property type="match status" value="1"/>
</dbReference>
<dbReference type="PANTHER" id="PTHR23044">
    <property type="entry name" value="3'-5' EXONUCLEASE ERI1-RELATED"/>
    <property type="match status" value="1"/>
</dbReference>
<dbReference type="GO" id="GO:0003676">
    <property type="term" value="F:nucleic acid binding"/>
    <property type="evidence" value="ECO:0007669"/>
    <property type="project" value="InterPro"/>
</dbReference>
<sequence>MPNQLFIVDLEATCWDGDVPGLSRRQTVDDMEVIEFGCVVATTDGSVLDARSFMVCPLMRPVLSAFCTELTSIRQQDVDGAPIFSEVIVAIDAWLQPYSLNAWGSWGDYDRHQLLAEQQRYGQAPSFMALEHINLKKRWREGRASNRRSALPTALAHHGLQFDGSYHRGIDDARNIARLLPFMTC</sequence>
<evidence type="ECO:0000256" key="3">
    <source>
        <dbReference type="ARBA" id="ARBA00022839"/>
    </source>
</evidence>
<dbReference type="Gene3D" id="3.30.420.10">
    <property type="entry name" value="Ribonuclease H-like superfamily/Ribonuclease H"/>
    <property type="match status" value="1"/>
</dbReference>
<dbReference type="Pfam" id="PF00929">
    <property type="entry name" value="RNase_T"/>
    <property type="match status" value="1"/>
</dbReference>
<evidence type="ECO:0000313" key="5">
    <source>
        <dbReference type="EMBL" id="SEA45328.1"/>
    </source>
</evidence>
<dbReference type="InterPro" id="IPR051274">
    <property type="entry name" value="3-5_Exoribonuclease"/>
</dbReference>
<keyword evidence="3 5" id="KW-0269">Exonuclease</keyword>
<dbReference type="CDD" id="cd06133">
    <property type="entry name" value="ERI-1_3'hExo_like"/>
    <property type="match status" value="1"/>
</dbReference>
<accession>A0A1H4BBG7</accession>
<evidence type="ECO:0000259" key="4">
    <source>
        <dbReference type="SMART" id="SM00479"/>
    </source>
</evidence>
<dbReference type="STRING" id="152573.SAMN04488051_103266"/>
<keyword evidence="6" id="KW-1185">Reference proteome</keyword>
<dbReference type="InterPro" id="IPR012337">
    <property type="entry name" value="RNaseH-like_sf"/>
</dbReference>
<dbReference type="GO" id="GO:0006259">
    <property type="term" value="P:DNA metabolic process"/>
    <property type="evidence" value="ECO:0007669"/>
    <property type="project" value="UniProtKB-ARBA"/>
</dbReference>
<evidence type="ECO:0000313" key="6">
    <source>
        <dbReference type="Proteomes" id="UP000198773"/>
    </source>
</evidence>
<evidence type="ECO:0000256" key="2">
    <source>
        <dbReference type="ARBA" id="ARBA00022801"/>
    </source>
</evidence>
<feature type="domain" description="Exonuclease" evidence="4">
    <location>
        <begin position="4"/>
        <end position="184"/>
    </location>
</feature>
<dbReference type="Proteomes" id="UP000198773">
    <property type="component" value="Unassembled WGS sequence"/>
</dbReference>
<keyword evidence="2" id="KW-0378">Hydrolase</keyword>